<evidence type="ECO:0000313" key="22">
    <source>
        <dbReference type="EMBL" id="MBD8524488.1"/>
    </source>
</evidence>
<evidence type="ECO:0000256" key="8">
    <source>
        <dbReference type="ARBA" id="ARBA00022490"/>
    </source>
</evidence>
<dbReference type="PROSITE" id="PS51387">
    <property type="entry name" value="FAD_PCMH"/>
    <property type="match status" value="1"/>
</dbReference>
<dbReference type="GO" id="GO:0071555">
    <property type="term" value="P:cell wall organization"/>
    <property type="evidence" value="ECO:0007669"/>
    <property type="project" value="UniProtKB-KW"/>
</dbReference>
<dbReference type="InterPro" id="IPR003170">
    <property type="entry name" value="MurB"/>
</dbReference>
<evidence type="ECO:0000256" key="12">
    <source>
        <dbReference type="ARBA" id="ARBA00022857"/>
    </source>
</evidence>
<dbReference type="InterPro" id="IPR036635">
    <property type="entry name" value="MurB_C_sf"/>
</dbReference>
<name>A0AAW3ZE63_9GAMM</name>
<evidence type="ECO:0000256" key="7">
    <source>
        <dbReference type="ARBA" id="ARBA00015188"/>
    </source>
</evidence>
<dbReference type="GO" id="GO:0051301">
    <property type="term" value="P:cell division"/>
    <property type="evidence" value="ECO:0007669"/>
    <property type="project" value="UniProtKB-KW"/>
</dbReference>
<evidence type="ECO:0000256" key="14">
    <source>
        <dbReference type="ARBA" id="ARBA00022984"/>
    </source>
</evidence>
<dbReference type="Pfam" id="PF01565">
    <property type="entry name" value="FAD_binding_4"/>
    <property type="match status" value="1"/>
</dbReference>
<dbReference type="EMBL" id="JACYTR010000003">
    <property type="protein sequence ID" value="MBD8524488.1"/>
    <property type="molecule type" value="Genomic_DNA"/>
</dbReference>
<dbReference type="HAMAP" id="MF_00037">
    <property type="entry name" value="MurB"/>
    <property type="match status" value="1"/>
</dbReference>
<keyword evidence="11 20" id="KW-0274">FAD</keyword>
<evidence type="ECO:0000256" key="13">
    <source>
        <dbReference type="ARBA" id="ARBA00022960"/>
    </source>
</evidence>
<feature type="domain" description="FAD-binding PCMH-type" evidence="21">
    <location>
        <begin position="19"/>
        <end position="190"/>
    </location>
</feature>
<keyword evidence="10 20" id="KW-0285">Flavoprotein</keyword>
<keyword evidence="12 20" id="KW-0521">NADP</keyword>
<proteinExistence type="inferred from homology"/>
<evidence type="ECO:0000256" key="15">
    <source>
        <dbReference type="ARBA" id="ARBA00023002"/>
    </source>
</evidence>
<evidence type="ECO:0000256" key="4">
    <source>
        <dbReference type="ARBA" id="ARBA00004752"/>
    </source>
</evidence>
<dbReference type="InterPro" id="IPR036318">
    <property type="entry name" value="FAD-bd_PCMH-like_sf"/>
</dbReference>
<dbReference type="NCBIfam" id="NF010478">
    <property type="entry name" value="PRK13903.1"/>
    <property type="match status" value="1"/>
</dbReference>
<comment type="cofactor">
    <cofactor evidence="1 20">
        <name>FAD</name>
        <dbReference type="ChEBI" id="CHEBI:57692"/>
    </cofactor>
</comment>
<dbReference type="GO" id="GO:0071949">
    <property type="term" value="F:FAD binding"/>
    <property type="evidence" value="ECO:0007669"/>
    <property type="project" value="InterPro"/>
</dbReference>
<dbReference type="InterPro" id="IPR006094">
    <property type="entry name" value="Oxid_FAD_bind_N"/>
</dbReference>
<evidence type="ECO:0000256" key="17">
    <source>
        <dbReference type="ARBA" id="ARBA00023316"/>
    </source>
</evidence>
<dbReference type="EC" id="1.3.1.98" evidence="6 20"/>
<dbReference type="SUPFAM" id="SSF56176">
    <property type="entry name" value="FAD-binding/transporter-associated domain-like"/>
    <property type="match status" value="1"/>
</dbReference>
<dbReference type="InterPro" id="IPR011601">
    <property type="entry name" value="MurB_C"/>
</dbReference>
<evidence type="ECO:0000259" key="21">
    <source>
        <dbReference type="PROSITE" id="PS51387"/>
    </source>
</evidence>
<evidence type="ECO:0000256" key="5">
    <source>
        <dbReference type="ARBA" id="ARBA00010485"/>
    </source>
</evidence>
<keyword evidence="14 20" id="KW-0573">Peptidoglycan synthesis</keyword>
<evidence type="ECO:0000256" key="6">
    <source>
        <dbReference type="ARBA" id="ARBA00012518"/>
    </source>
</evidence>
<keyword evidence="17 20" id="KW-0961">Cell wall biogenesis/degradation</keyword>
<dbReference type="NCBIfam" id="TIGR00179">
    <property type="entry name" value="murB"/>
    <property type="match status" value="1"/>
</dbReference>
<dbReference type="InterPro" id="IPR016169">
    <property type="entry name" value="FAD-bd_PCMH_sub2"/>
</dbReference>
<keyword evidence="8 20" id="KW-0963">Cytoplasm</keyword>
<comment type="caution">
    <text evidence="22">The sequence shown here is derived from an EMBL/GenBank/DDBJ whole genome shotgun (WGS) entry which is preliminary data.</text>
</comment>
<dbReference type="NCBIfam" id="NF000755">
    <property type="entry name" value="PRK00046.1"/>
    <property type="match status" value="1"/>
</dbReference>
<evidence type="ECO:0000256" key="10">
    <source>
        <dbReference type="ARBA" id="ARBA00022630"/>
    </source>
</evidence>
<gene>
    <name evidence="20 22" type="primary">murB</name>
    <name evidence="22" type="ORF">IFO71_01930</name>
</gene>
<comment type="function">
    <text evidence="2 20">Cell wall formation.</text>
</comment>
<dbReference type="GO" id="GO:0005829">
    <property type="term" value="C:cytosol"/>
    <property type="evidence" value="ECO:0007669"/>
    <property type="project" value="TreeGrafter"/>
</dbReference>
<evidence type="ECO:0000256" key="18">
    <source>
        <dbReference type="ARBA" id="ARBA00031026"/>
    </source>
</evidence>
<dbReference type="InterPro" id="IPR016166">
    <property type="entry name" value="FAD-bd_PCMH"/>
</dbReference>
<comment type="pathway">
    <text evidence="4 20">Cell wall biogenesis; peptidoglycan biosynthesis.</text>
</comment>
<evidence type="ECO:0000256" key="2">
    <source>
        <dbReference type="ARBA" id="ARBA00003921"/>
    </source>
</evidence>
<keyword evidence="23" id="KW-1185">Reference proteome</keyword>
<reference evidence="22 23" key="1">
    <citation type="submission" date="2020-09" db="EMBL/GenBank/DDBJ databases">
        <title>Pseudoxanthomonas sp. CAU 1598 isolated from sand of Yaerae Beach.</title>
        <authorList>
            <person name="Kim W."/>
        </authorList>
    </citation>
    <scope>NUCLEOTIDE SEQUENCE [LARGE SCALE GENOMIC DNA]</scope>
    <source>
        <strain evidence="22 23">CAU 1598</strain>
    </source>
</reference>
<feature type="active site" evidence="20">
    <location>
        <position position="167"/>
    </location>
</feature>
<dbReference type="Proteomes" id="UP000613768">
    <property type="component" value="Unassembled WGS sequence"/>
</dbReference>
<dbReference type="PANTHER" id="PTHR21071">
    <property type="entry name" value="UDP-N-ACETYLENOLPYRUVOYLGLUCOSAMINE REDUCTASE"/>
    <property type="match status" value="1"/>
</dbReference>
<evidence type="ECO:0000256" key="3">
    <source>
        <dbReference type="ARBA" id="ARBA00004496"/>
    </source>
</evidence>
<comment type="catalytic activity">
    <reaction evidence="19 20">
        <text>UDP-N-acetyl-alpha-D-muramate + NADP(+) = UDP-N-acetyl-3-O-(1-carboxyvinyl)-alpha-D-glucosamine + NADPH + H(+)</text>
        <dbReference type="Rhea" id="RHEA:12248"/>
        <dbReference type="ChEBI" id="CHEBI:15378"/>
        <dbReference type="ChEBI" id="CHEBI:57783"/>
        <dbReference type="ChEBI" id="CHEBI:58349"/>
        <dbReference type="ChEBI" id="CHEBI:68483"/>
        <dbReference type="ChEBI" id="CHEBI:70757"/>
        <dbReference type="EC" id="1.3.1.98"/>
    </reaction>
</comment>
<evidence type="ECO:0000256" key="19">
    <source>
        <dbReference type="ARBA" id="ARBA00048914"/>
    </source>
</evidence>
<sequence length="344" mass="37696">MSGYLLRENAPLEALNTLRVASRAALLADVRSDAGLAELLAQPYLQQQPVMMIGEGSNLLFIGDYDGVILRLGSAGIDIIEQEGSRFRVSVAGGERWDDLVRWSVGRGLYGLENLALIPGSVGAAPIQNIGAYGAELAQTLAWVDAFDRHHNTQIRLNAEQCKFSYRDSLFKQQPGRWIVTRVAFDLHDQGELKLDYAGVREELAQLGVDAPRPLHAAEVISRIRVRKLPNPMLLPNAGSFFKNPEVPVAQAEAIAAEHHDVPRFAASDGHTKLSAAWLIERSGMRGVREGDAGIAEQHALVLVNHGRASGEQLLNLARRVAETVDQRFGVRLEPEVRLIGATW</sequence>
<dbReference type="Gene3D" id="3.90.78.10">
    <property type="entry name" value="UDP-N-acetylenolpyruvoylglucosamine reductase, C-terminal domain"/>
    <property type="match status" value="1"/>
</dbReference>
<comment type="subcellular location">
    <subcellularLocation>
        <location evidence="3 20">Cytoplasm</location>
    </subcellularLocation>
</comment>
<feature type="active site" description="Proton donor" evidence="20">
    <location>
        <position position="240"/>
    </location>
</feature>
<dbReference type="GO" id="GO:0009252">
    <property type="term" value="P:peptidoglycan biosynthetic process"/>
    <property type="evidence" value="ECO:0007669"/>
    <property type="project" value="UniProtKB-UniRule"/>
</dbReference>
<dbReference type="PANTHER" id="PTHR21071:SF4">
    <property type="entry name" value="UDP-N-ACETYLENOLPYRUVOYLGLUCOSAMINE REDUCTASE"/>
    <property type="match status" value="1"/>
</dbReference>
<dbReference type="SUPFAM" id="SSF56194">
    <property type="entry name" value="Uridine diphospho-N-Acetylenolpyruvylglucosamine reductase, MurB, C-terminal domain"/>
    <property type="match status" value="1"/>
</dbReference>
<dbReference type="GO" id="GO:0008762">
    <property type="term" value="F:UDP-N-acetylmuramate dehydrogenase activity"/>
    <property type="evidence" value="ECO:0007669"/>
    <property type="project" value="UniProtKB-UniRule"/>
</dbReference>
<dbReference type="GO" id="GO:0008360">
    <property type="term" value="P:regulation of cell shape"/>
    <property type="evidence" value="ECO:0007669"/>
    <property type="project" value="UniProtKB-KW"/>
</dbReference>
<accession>A0AAW3ZE63</accession>
<organism evidence="22 23">
    <name type="scientific">Pseudomarimonas arenosa</name>
    <dbReference type="NCBI Taxonomy" id="2774145"/>
    <lineage>
        <taxon>Bacteria</taxon>
        <taxon>Pseudomonadati</taxon>
        <taxon>Pseudomonadota</taxon>
        <taxon>Gammaproteobacteria</taxon>
        <taxon>Lysobacterales</taxon>
        <taxon>Lysobacteraceae</taxon>
        <taxon>Pseudomarimonas</taxon>
    </lineage>
</organism>
<dbReference type="RefSeq" id="WP_192027840.1">
    <property type="nucleotide sequence ID" value="NZ_JACYTR010000003.1"/>
</dbReference>
<dbReference type="Gene3D" id="3.30.43.10">
    <property type="entry name" value="Uridine Diphospho-n-acetylenolpyruvylglucosamine Reductase, domain 2"/>
    <property type="match status" value="1"/>
</dbReference>
<keyword evidence="9 20" id="KW-0132">Cell division</keyword>
<evidence type="ECO:0000313" key="23">
    <source>
        <dbReference type="Proteomes" id="UP000613768"/>
    </source>
</evidence>
<protein>
    <recommendedName>
        <fullName evidence="7 20">UDP-N-acetylenolpyruvoylglucosamine reductase</fullName>
        <ecNumber evidence="6 20">1.3.1.98</ecNumber>
    </recommendedName>
    <alternativeName>
        <fullName evidence="18 20">UDP-N-acetylmuramate dehydrogenase</fullName>
    </alternativeName>
</protein>
<evidence type="ECO:0000256" key="16">
    <source>
        <dbReference type="ARBA" id="ARBA00023306"/>
    </source>
</evidence>
<dbReference type="Gene3D" id="3.30.465.10">
    <property type="match status" value="1"/>
</dbReference>
<keyword evidence="16 20" id="KW-0131">Cell cycle</keyword>
<evidence type="ECO:0000256" key="1">
    <source>
        <dbReference type="ARBA" id="ARBA00001974"/>
    </source>
</evidence>
<evidence type="ECO:0000256" key="11">
    <source>
        <dbReference type="ARBA" id="ARBA00022827"/>
    </source>
</evidence>
<dbReference type="AlphaFoldDB" id="A0AAW3ZE63"/>
<dbReference type="InterPro" id="IPR016167">
    <property type="entry name" value="FAD-bd_PCMH_sub1"/>
</dbReference>
<evidence type="ECO:0000256" key="9">
    <source>
        <dbReference type="ARBA" id="ARBA00022618"/>
    </source>
</evidence>
<feature type="active site" evidence="20">
    <location>
        <position position="336"/>
    </location>
</feature>
<dbReference type="Pfam" id="PF02873">
    <property type="entry name" value="MurB_C"/>
    <property type="match status" value="1"/>
</dbReference>
<keyword evidence="15 20" id="KW-0560">Oxidoreductase</keyword>
<comment type="similarity">
    <text evidence="5 20">Belongs to the MurB family.</text>
</comment>
<keyword evidence="13 20" id="KW-0133">Cell shape</keyword>
<evidence type="ECO:0000256" key="20">
    <source>
        <dbReference type="HAMAP-Rule" id="MF_00037"/>
    </source>
</evidence>